<evidence type="ECO:0000313" key="4">
    <source>
        <dbReference type="EMBL" id="ERL94270.1"/>
    </source>
</evidence>
<organism evidence="3">
    <name type="scientific">Dendroctonus ponderosae</name>
    <name type="common">Mountain pine beetle</name>
    <dbReference type="NCBI Taxonomy" id="77166"/>
    <lineage>
        <taxon>Eukaryota</taxon>
        <taxon>Metazoa</taxon>
        <taxon>Ecdysozoa</taxon>
        <taxon>Arthropoda</taxon>
        <taxon>Hexapoda</taxon>
        <taxon>Insecta</taxon>
        <taxon>Pterygota</taxon>
        <taxon>Neoptera</taxon>
        <taxon>Endopterygota</taxon>
        <taxon>Coleoptera</taxon>
        <taxon>Polyphaga</taxon>
        <taxon>Cucujiformia</taxon>
        <taxon>Curculionidae</taxon>
        <taxon>Scolytinae</taxon>
        <taxon>Dendroctonus</taxon>
    </lineage>
</organism>
<keyword evidence="6" id="KW-1185">Reference proteome</keyword>
<evidence type="ECO:0000256" key="2">
    <source>
        <dbReference type="SAM" id="SignalP"/>
    </source>
</evidence>
<dbReference type="AlphaFoldDB" id="N6T219"/>
<dbReference type="InterPro" id="IPR050645">
    <property type="entry name" value="Histidine_acid_phosphatase"/>
</dbReference>
<dbReference type="KEGG" id="dpa:109541148"/>
<proteinExistence type="inferred from homology"/>
<evidence type="ECO:0000313" key="3">
    <source>
        <dbReference type="EMBL" id="ENN74139.1"/>
    </source>
</evidence>
<feature type="chain" id="PRO_5010971676" description="Acid phosphatase" evidence="2">
    <location>
        <begin position="18"/>
        <end position="355"/>
    </location>
</feature>
<protein>
    <recommendedName>
        <fullName evidence="8">Acid phosphatase</fullName>
    </recommendedName>
</protein>
<dbReference type="CDD" id="cd07061">
    <property type="entry name" value="HP_HAP_like"/>
    <property type="match status" value="1"/>
</dbReference>
<evidence type="ECO:0000256" key="1">
    <source>
        <dbReference type="ARBA" id="ARBA00005375"/>
    </source>
</evidence>
<dbReference type="PANTHER" id="PTHR11567">
    <property type="entry name" value="ACID PHOSPHATASE-RELATED"/>
    <property type="match status" value="1"/>
</dbReference>
<feature type="non-terminal residue" evidence="3">
    <location>
        <position position="1"/>
    </location>
</feature>
<evidence type="ECO:0000313" key="5">
    <source>
        <dbReference type="EnsemblMetazoa" id="XP_019765470.1"/>
    </source>
</evidence>
<dbReference type="GO" id="GO:0016791">
    <property type="term" value="F:phosphatase activity"/>
    <property type="evidence" value="ECO:0007669"/>
    <property type="project" value="TreeGrafter"/>
</dbReference>
<keyword evidence="2" id="KW-0732">Signal</keyword>
<dbReference type="OrthoDB" id="258392at2759"/>
<feature type="signal peptide" evidence="2">
    <location>
        <begin position="1"/>
        <end position="17"/>
    </location>
</feature>
<evidence type="ECO:0000313" key="6">
    <source>
        <dbReference type="Proteomes" id="UP000019118"/>
    </source>
</evidence>
<dbReference type="InterPro" id="IPR000560">
    <property type="entry name" value="His_Pase_clade-2"/>
</dbReference>
<dbReference type="InterPro" id="IPR029033">
    <property type="entry name" value="His_PPase_superfam"/>
</dbReference>
<dbReference type="PANTHER" id="PTHR11567:SF19">
    <property type="entry name" value="GH19849P"/>
    <property type="match status" value="1"/>
</dbReference>
<dbReference type="OMA" id="CENHPPD"/>
<dbReference type="EnsemblMetazoa" id="XM_019909911.1">
    <property type="protein sequence ID" value="XP_019765470.1"/>
    <property type="gene ID" value="LOC109541148"/>
</dbReference>
<dbReference type="EMBL" id="KB632384">
    <property type="protein sequence ID" value="ERL94270.1"/>
    <property type="molecule type" value="Genomic_DNA"/>
</dbReference>
<evidence type="ECO:0008006" key="8">
    <source>
        <dbReference type="Google" id="ProtNLM"/>
    </source>
</evidence>
<dbReference type="Proteomes" id="UP000019118">
    <property type="component" value="Unassembled WGS sequence"/>
</dbReference>
<gene>
    <name evidence="5" type="primary">109541148</name>
    <name evidence="4" type="ORF">D910_11551</name>
    <name evidence="3" type="ORF">YQE_09112</name>
</gene>
<reference evidence="5" key="2">
    <citation type="submission" date="2024-08" db="UniProtKB">
        <authorList>
            <consortium name="EnsemblMetazoa"/>
        </authorList>
    </citation>
    <scope>IDENTIFICATION</scope>
</reference>
<dbReference type="HOGENOM" id="CLU_030431_1_1_1"/>
<reference evidence="6 7" key="1">
    <citation type="journal article" date="2013" name="Genome Biol.">
        <title>Draft genome of the mountain pine beetle, Dendroctonus ponderosae Hopkins, a major forest pest.</title>
        <authorList>
            <person name="Keeling C.I."/>
            <person name="Yuen M.M."/>
            <person name="Liao N.Y."/>
            <person name="Docking T.R."/>
            <person name="Chan S.K."/>
            <person name="Taylor G.A."/>
            <person name="Palmquist D.L."/>
            <person name="Jackman S.D."/>
            <person name="Nguyen A."/>
            <person name="Li M."/>
            <person name="Henderson H."/>
            <person name="Janes J.K."/>
            <person name="Zhao Y."/>
            <person name="Pandoh P."/>
            <person name="Moore R."/>
            <person name="Sperling F.A."/>
            <person name="Huber D.P."/>
            <person name="Birol I."/>
            <person name="Jones S.J."/>
            <person name="Bohlmann J."/>
        </authorList>
    </citation>
    <scope>NUCLEOTIDE SEQUENCE</scope>
</reference>
<sequence>MIFNLILLLAFPSFLESVDIPIQIHVLFRHGERSPTSTFPNDPHKNYNWEGGLGQLTNRGKLQMYSLGQHLRNYYSDFLPKYYWPADVNVSSSPVERCLVSAQFVSAGLFPPHDGLIWNPDLLWQPIPTHYLPRDQDNLLAMKSNCTEYDKEFAGVQNSTKMQQYNEKYQELYKFLTDHTGRTVNNIEHVESLYNTLEIYQMNNMSLPYWVNDTLMAQMRIIGAQNLAIYSETDYMKRMKGGFFVKTVLDLMENALNSSEKVPSTNIYAAHDLTIVHVMRALGLVDTFKPELGAALIFEYYKSGEIKILYWESWEGEIEERILENCKVPCTIPLFQSGYKDVLPVNWSKECLTKT</sequence>
<dbReference type="Proteomes" id="UP000030742">
    <property type="component" value="Unassembled WGS sequence"/>
</dbReference>
<name>N6T219_DENPD</name>
<evidence type="ECO:0000313" key="7">
    <source>
        <dbReference type="Proteomes" id="UP000030742"/>
    </source>
</evidence>
<comment type="similarity">
    <text evidence="1">Belongs to the histidine acid phosphatase family.</text>
</comment>
<dbReference type="EMBL" id="KB741077">
    <property type="protein sequence ID" value="ENN74139.1"/>
    <property type="molecule type" value="Genomic_DNA"/>
</dbReference>
<dbReference type="Pfam" id="PF00328">
    <property type="entry name" value="His_Phos_2"/>
    <property type="match status" value="1"/>
</dbReference>
<dbReference type="STRING" id="77166.N6T219"/>
<accession>N6T219</accession>
<dbReference type="Gene3D" id="3.40.50.1240">
    <property type="entry name" value="Phosphoglycerate mutase-like"/>
    <property type="match status" value="1"/>
</dbReference>
<dbReference type="SUPFAM" id="SSF53254">
    <property type="entry name" value="Phosphoglycerate mutase-like"/>
    <property type="match status" value="1"/>
</dbReference>